<dbReference type="Pfam" id="PF04082">
    <property type="entry name" value="Fungal_trans"/>
    <property type="match status" value="1"/>
</dbReference>
<dbReference type="Pfam" id="PF00172">
    <property type="entry name" value="Zn_clus"/>
    <property type="match status" value="1"/>
</dbReference>
<name>A0A9P4QFH4_9PEZI</name>
<comment type="caution">
    <text evidence="5">The sequence shown here is derived from an EMBL/GenBank/DDBJ whole genome shotgun (WGS) entry which is preliminary data.</text>
</comment>
<organism evidence="5 6">
    <name type="scientific">Polychaeton citri CBS 116435</name>
    <dbReference type="NCBI Taxonomy" id="1314669"/>
    <lineage>
        <taxon>Eukaryota</taxon>
        <taxon>Fungi</taxon>
        <taxon>Dikarya</taxon>
        <taxon>Ascomycota</taxon>
        <taxon>Pezizomycotina</taxon>
        <taxon>Dothideomycetes</taxon>
        <taxon>Dothideomycetidae</taxon>
        <taxon>Capnodiales</taxon>
        <taxon>Capnodiaceae</taxon>
        <taxon>Polychaeton</taxon>
    </lineage>
</organism>
<dbReference type="InterPro" id="IPR036864">
    <property type="entry name" value="Zn2-C6_fun-type_DNA-bd_sf"/>
</dbReference>
<feature type="compositionally biased region" description="Polar residues" evidence="3">
    <location>
        <begin position="1"/>
        <end position="11"/>
    </location>
</feature>
<keyword evidence="1" id="KW-0479">Metal-binding</keyword>
<dbReference type="CDD" id="cd12148">
    <property type="entry name" value="fungal_TF_MHR"/>
    <property type="match status" value="1"/>
</dbReference>
<dbReference type="InterPro" id="IPR001138">
    <property type="entry name" value="Zn2Cys6_DnaBD"/>
</dbReference>
<feature type="region of interest" description="Disordered" evidence="3">
    <location>
        <begin position="1"/>
        <end position="26"/>
    </location>
</feature>
<gene>
    <name evidence="5" type="ORF">K431DRAFT_216174</name>
</gene>
<dbReference type="InterPro" id="IPR007219">
    <property type="entry name" value="XnlR_reg_dom"/>
</dbReference>
<dbReference type="GO" id="GO:0006351">
    <property type="term" value="P:DNA-templated transcription"/>
    <property type="evidence" value="ECO:0007669"/>
    <property type="project" value="InterPro"/>
</dbReference>
<dbReference type="GO" id="GO:0008270">
    <property type="term" value="F:zinc ion binding"/>
    <property type="evidence" value="ECO:0007669"/>
    <property type="project" value="InterPro"/>
</dbReference>
<keyword evidence="6" id="KW-1185">Reference proteome</keyword>
<dbReference type="GO" id="GO:0000981">
    <property type="term" value="F:DNA-binding transcription factor activity, RNA polymerase II-specific"/>
    <property type="evidence" value="ECO:0007669"/>
    <property type="project" value="InterPro"/>
</dbReference>
<evidence type="ECO:0000259" key="4">
    <source>
        <dbReference type="PROSITE" id="PS50048"/>
    </source>
</evidence>
<dbReference type="AlphaFoldDB" id="A0A9P4QFH4"/>
<evidence type="ECO:0000313" key="6">
    <source>
        <dbReference type="Proteomes" id="UP000799441"/>
    </source>
</evidence>
<dbReference type="GO" id="GO:0005634">
    <property type="term" value="C:nucleus"/>
    <property type="evidence" value="ECO:0007669"/>
    <property type="project" value="TreeGrafter"/>
</dbReference>
<keyword evidence="2" id="KW-0539">Nucleus</keyword>
<dbReference type="InterPro" id="IPR052780">
    <property type="entry name" value="AAA_Catabolism_Regulators"/>
</dbReference>
<evidence type="ECO:0000313" key="5">
    <source>
        <dbReference type="EMBL" id="KAF2725285.1"/>
    </source>
</evidence>
<dbReference type="EMBL" id="MU003768">
    <property type="protein sequence ID" value="KAF2725285.1"/>
    <property type="molecule type" value="Genomic_DNA"/>
</dbReference>
<accession>A0A9P4QFH4</accession>
<dbReference type="PANTHER" id="PTHR31644">
    <property type="entry name" value="TRANSCRIPTIONAL ACTIVATOR ARO80-RELATED"/>
    <property type="match status" value="1"/>
</dbReference>
<evidence type="ECO:0000256" key="1">
    <source>
        <dbReference type="ARBA" id="ARBA00022723"/>
    </source>
</evidence>
<sequence length="719" mass="79598">MDNTASLSPTASADRHDDKREKRTSRACLTCRKRKSACELPTVDGVVTTPCKRCKTTGQECVIGSSNRGGRRVRKRPPSSDAHQQPSLSERDAAASNNPPFFTQPGLLASPPALDTNDPTAEDNGYSGNTRESSAGSAINFNELQNPSDALGILAQIASNGENVASYHSAYNSNAMHGNNVIDYAPVRDGRLTLPKIIQLLQRYKHYYHPYFPIVPAGTLDAVNLTKTAREERHLLTAILVIASRDLVEEPHLFKVCSEHMKALVSQLAAGGPGNVEAVEALLLLAEWTPYTSRSEAGHVGRGEEDREAWMHVGQALRIGYFLGLDRYSFHVRGDDVKDPQWQRKRLVWTACYISDRQISIRLGRAFWSRGPGPLTSLRKEDFPMLQPAVPGDEDFASIFQATLELTLLFSNVHDVLYSNPGNSMRSHLAGGYIKYIDDFRSAIYGWKSVWGTLTCSPNLKATLLMSYDYLRLYTNAFAFHATVKRALPQIQNQEQKRSSNPAPSRVFYNNVGAVGDARFIYEGLDAAKGLLSMMNTFVDPEKSLRFMPLRFYLYSIYAGVFLYRARCVGVLTSDEEASVRVMVQETVARLKRSGIGSQHPGNRYSQLLRLLWDKVERKNAKEARNTATLTNPYRPGSLAAKATSASNTGSTMSHDSPAMTEMMGDFSWTDLDAIGNFAVNGTNGTANDAEWWSGFLPADSNNFLFDGLPGMDDWNLGL</sequence>
<dbReference type="OrthoDB" id="5818554at2759"/>
<dbReference type="SMART" id="SM00066">
    <property type="entry name" value="GAL4"/>
    <property type="match status" value="1"/>
</dbReference>
<proteinExistence type="predicted"/>
<dbReference type="PANTHER" id="PTHR31644:SF1">
    <property type="entry name" value="ZN(II)2CYS6 TRANSCRIPTION FACTOR (EUROFUNG)"/>
    <property type="match status" value="1"/>
</dbReference>
<feature type="domain" description="Zn(2)-C6 fungal-type" evidence="4">
    <location>
        <begin position="27"/>
        <end position="63"/>
    </location>
</feature>
<dbReference type="Gene3D" id="4.10.240.10">
    <property type="entry name" value="Zn(2)-C6 fungal-type DNA-binding domain"/>
    <property type="match status" value="1"/>
</dbReference>
<dbReference type="GO" id="GO:0003677">
    <property type="term" value="F:DNA binding"/>
    <property type="evidence" value="ECO:0007669"/>
    <property type="project" value="InterPro"/>
</dbReference>
<feature type="region of interest" description="Disordered" evidence="3">
    <location>
        <begin position="62"/>
        <end position="134"/>
    </location>
</feature>
<protein>
    <recommendedName>
        <fullName evidence="4">Zn(2)-C6 fungal-type domain-containing protein</fullName>
    </recommendedName>
</protein>
<evidence type="ECO:0000256" key="2">
    <source>
        <dbReference type="ARBA" id="ARBA00023242"/>
    </source>
</evidence>
<reference evidence="5" key="1">
    <citation type="journal article" date="2020" name="Stud. Mycol.">
        <title>101 Dothideomycetes genomes: a test case for predicting lifestyles and emergence of pathogens.</title>
        <authorList>
            <person name="Haridas S."/>
            <person name="Albert R."/>
            <person name="Binder M."/>
            <person name="Bloem J."/>
            <person name="Labutti K."/>
            <person name="Salamov A."/>
            <person name="Andreopoulos B."/>
            <person name="Baker S."/>
            <person name="Barry K."/>
            <person name="Bills G."/>
            <person name="Bluhm B."/>
            <person name="Cannon C."/>
            <person name="Castanera R."/>
            <person name="Culley D."/>
            <person name="Daum C."/>
            <person name="Ezra D."/>
            <person name="Gonzalez J."/>
            <person name="Henrissat B."/>
            <person name="Kuo A."/>
            <person name="Liang C."/>
            <person name="Lipzen A."/>
            <person name="Lutzoni F."/>
            <person name="Magnuson J."/>
            <person name="Mondo S."/>
            <person name="Nolan M."/>
            <person name="Ohm R."/>
            <person name="Pangilinan J."/>
            <person name="Park H.-J."/>
            <person name="Ramirez L."/>
            <person name="Alfaro M."/>
            <person name="Sun H."/>
            <person name="Tritt A."/>
            <person name="Yoshinaga Y."/>
            <person name="Zwiers L.-H."/>
            <person name="Turgeon B."/>
            <person name="Goodwin S."/>
            <person name="Spatafora J."/>
            <person name="Crous P."/>
            <person name="Grigoriev I."/>
        </authorList>
    </citation>
    <scope>NUCLEOTIDE SEQUENCE</scope>
    <source>
        <strain evidence="5">CBS 116435</strain>
    </source>
</reference>
<dbReference type="SMART" id="SM00906">
    <property type="entry name" value="Fungal_trans"/>
    <property type="match status" value="1"/>
</dbReference>
<dbReference type="CDD" id="cd00067">
    <property type="entry name" value="GAL4"/>
    <property type="match status" value="1"/>
</dbReference>
<evidence type="ECO:0000256" key="3">
    <source>
        <dbReference type="SAM" id="MobiDB-lite"/>
    </source>
</evidence>
<dbReference type="SUPFAM" id="SSF57701">
    <property type="entry name" value="Zn2/Cys6 DNA-binding domain"/>
    <property type="match status" value="1"/>
</dbReference>
<dbReference type="PROSITE" id="PS00463">
    <property type="entry name" value="ZN2_CY6_FUNGAL_1"/>
    <property type="match status" value="1"/>
</dbReference>
<dbReference type="PROSITE" id="PS50048">
    <property type="entry name" value="ZN2_CY6_FUNGAL_2"/>
    <property type="match status" value="1"/>
</dbReference>
<dbReference type="Proteomes" id="UP000799441">
    <property type="component" value="Unassembled WGS sequence"/>
</dbReference>